<dbReference type="InterPro" id="IPR037066">
    <property type="entry name" value="Plug_dom_sf"/>
</dbReference>
<evidence type="ECO:0000256" key="2">
    <source>
        <dbReference type="ARBA" id="ARBA00023136"/>
    </source>
</evidence>
<dbReference type="GO" id="GO:0009279">
    <property type="term" value="C:cell outer membrane"/>
    <property type="evidence" value="ECO:0007669"/>
    <property type="project" value="UniProtKB-SubCell"/>
</dbReference>
<keyword evidence="9" id="KW-0675">Receptor</keyword>
<keyword evidence="4" id="KW-0798">TonB box</keyword>
<evidence type="ECO:0000256" key="4">
    <source>
        <dbReference type="RuleBase" id="RU003357"/>
    </source>
</evidence>
<dbReference type="PANTHER" id="PTHR40980">
    <property type="entry name" value="PLUG DOMAIN-CONTAINING PROTEIN"/>
    <property type="match status" value="1"/>
</dbReference>
<proteinExistence type="inferred from homology"/>
<evidence type="ECO:0000259" key="7">
    <source>
        <dbReference type="Pfam" id="PF00593"/>
    </source>
</evidence>
<dbReference type="InterPro" id="IPR036942">
    <property type="entry name" value="Beta-barrel_TonB_sf"/>
</dbReference>
<feature type="chain" id="PRO_5026789339" evidence="6">
    <location>
        <begin position="26"/>
        <end position="916"/>
    </location>
</feature>
<gene>
    <name evidence="9" type="ORF">AVDCRST_MAG39-260</name>
</gene>
<dbReference type="InterPro" id="IPR012910">
    <property type="entry name" value="Plug_dom"/>
</dbReference>
<reference evidence="9" key="1">
    <citation type="submission" date="2020-02" db="EMBL/GenBank/DDBJ databases">
        <authorList>
            <person name="Meier V. D."/>
        </authorList>
    </citation>
    <scope>NUCLEOTIDE SEQUENCE</scope>
    <source>
        <strain evidence="9">AVDCRST_MAG39</strain>
    </source>
</reference>
<dbReference type="SUPFAM" id="SSF56935">
    <property type="entry name" value="Porins"/>
    <property type="match status" value="1"/>
</dbReference>
<evidence type="ECO:0000313" key="9">
    <source>
        <dbReference type="EMBL" id="CAA9484783.1"/>
    </source>
</evidence>
<name>A0A6J4RY79_9SPHN</name>
<protein>
    <submittedName>
        <fullName evidence="9">TonB-dependent receptor</fullName>
    </submittedName>
</protein>
<evidence type="ECO:0000259" key="8">
    <source>
        <dbReference type="Pfam" id="PF07715"/>
    </source>
</evidence>
<feature type="region of interest" description="Disordered" evidence="5">
    <location>
        <begin position="27"/>
        <end position="69"/>
    </location>
</feature>
<dbReference type="InterPro" id="IPR000531">
    <property type="entry name" value="Beta-barrel_TonB"/>
</dbReference>
<feature type="signal peptide" evidence="6">
    <location>
        <begin position="1"/>
        <end position="25"/>
    </location>
</feature>
<dbReference type="Gene3D" id="2.40.170.20">
    <property type="entry name" value="TonB-dependent receptor, beta-barrel domain"/>
    <property type="match status" value="1"/>
</dbReference>
<dbReference type="PANTHER" id="PTHR40980:SF5">
    <property type="entry name" value="TONB-DEPENDENT RECEPTOR"/>
    <property type="match status" value="1"/>
</dbReference>
<keyword evidence="2 4" id="KW-0472">Membrane</keyword>
<keyword evidence="3" id="KW-0998">Cell outer membrane</keyword>
<evidence type="ECO:0000256" key="1">
    <source>
        <dbReference type="ARBA" id="ARBA00004442"/>
    </source>
</evidence>
<comment type="similarity">
    <text evidence="4">Belongs to the TonB-dependent receptor family.</text>
</comment>
<comment type="subcellular location">
    <subcellularLocation>
        <location evidence="1 4">Cell outer membrane</location>
    </subcellularLocation>
</comment>
<dbReference type="EMBL" id="CADCVW010000015">
    <property type="protein sequence ID" value="CAA9484783.1"/>
    <property type="molecule type" value="Genomic_DNA"/>
</dbReference>
<evidence type="ECO:0000256" key="3">
    <source>
        <dbReference type="ARBA" id="ARBA00023237"/>
    </source>
</evidence>
<dbReference type="AlphaFoldDB" id="A0A6J4RY79"/>
<dbReference type="Pfam" id="PF00593">
    <property type="entry name" value="TonB_dep_Rec_b-barrel"/>
    <property type="match status" value="1"/>
</dbReference>
<sequence length="916" mass="99315">MSRRSPLAALLLASAALCVAAPARAQVPEAPGREDPTEADAVTPPQSEGDVAEGETGVTEGGEQGEAAAGEEIVVTGNIPNELRDTSEIVSVIDSEDLARTGDADIGAALSRVTGLSLVDDRFVFVRGLGGRYSSVLLEGSVLPSPEPLRRVVPLDVFPSDLLSGALVQKTYSVEFPGEFAGGIIALRSRALPEEDFFELGVSGGYNTASTRERGFSFEGGRLDNLGFADESYELPLYVRTNPSLEGFDAGQLQLAGQALVGSGPGFSIRQRRNPADLSVNLSLGDRFDLFGLSAGFTIAASYDNQVRNRFGVRNRFAIASTGLVPFSSFSPEACEGFNANLDPASCGLRQTGQSISLGGVLGFGVEINEDNLIKLNSTLLRLTDKVAEVQRGQTPINDPTNAVSDQRLAFEEQELWFNQLAGEHEFGLGGFFDEGSFNWRGSYARASRVTPYLTDYRYVIGPRDANFTLSPLTARNAIEFTALEDDNYEGGADLTFEGEGPGIPIVIKLGGAYNKRERAFASRRYSFVIPPLGASPLLGFVPEVIFSPDNIRPGGLTLTQTSGPANSFQASTEIYGGYGALEAQVTDEVRLTAGVRYERSTQIVNGFVVSGTVQPSDRVTLGPITGFVQPLTARLEADNFLPAVTATWEFVPNVQLRAGYSRTLSRPDLRELSPSVIINIEEDVEEQGDPNLLITTIDNFDARLEWYVGRGQRVSLGGFYKKFKNPIERSISPFGDAGRRVFINADRAEVYGGELEAEVNLPFDRLFGGSFFDERRVFLLGNFTYAKSDVTIDPSRAGELTSLSRRLEGQSDILGNVQFGYEKEGERFAVLFNYTGDRISDVGSFGVPDVIEEPPIGLDVTFAKSFPIGSRGEEFELGFSARNLLNDDFKRTQGDQIYEQYELGRTFSLGAKIRL</sequence>
<feature type="domain" description="TonB-dependent receptor plug" evidence="8">
    <location>
        <begin position="83"/>
        <end position="183"/>
    </location>
</feature>
<feature type="domain" description="TonB-dependent receptor-like beta-barrel" evidence="7">
    <location>
        <begin position="411"/>
        <end position="885"/>
    </location>
</feature>
<dbReference type="Pfam" id="PF07715">
    <property type="entry name" value="Plug"/>
    <property type="match status" value="1"/>
</dbReference>
<dbReference type="Gene3D" id="2.170.130.10">
    <property type="entry name" value="TonB-dependent receptor, plug domain"/>
    <property type="match status" value="1"/>
</dbReference>
<accession>A0A6J4RY79</accession>
<keyword evidence="6" id="KW-0732">Signal</keyword>
<evidence type="ECO:0000256" key="5">
    <source>
        <dbReference type="SAM" id="MobiDB-lite"/>
    </source>
</evidence>
<evidence type="ECO:0000256" key="6">
    <source>
        <dbReference type="SAM" id="SignalP"/>
    </source>
</evidence>
<organism evidence="9">
    <name type="scientific">uncultured Sphingomonadaceae bacterium</name>
    <dbReference type="NCBI Taxonomy" id="169976"/>
    <lineage>
        <taxon>Bacteria</taxon>
        <taxon>Pseudomonadati</taxon>
        <taxon>Pseudomonadota</taxon>
        <taxon>Alphaproteobacteria</taxon>
        <taxon>Sphingomonadales</taxon>
        <taxon>Sphingomonadaceae</taxon>
        <taxon>environmental samples</taxon>
    </lineage>
</organism>